<dbReference type="Proteomes" id="UP001480595">
    <property type="component" value="Unassembled WGS sequence"/>
</dbReference>
<protein>
    <submittedName>
        <fullName evidence="1">Uncharacterized protein</fullName>
    </submittedName>
</protein>
<dbReference type="RefSeq" id="XP_066722741.1">
    <property type="nucleotide sequence ID" value="XM_066852109.1"/>
</dbReference>
<accession>A0ABR1X715</accession>
<proteinExistence type="predicted"/>
<organism evidence="1 2">
    <name type="scientific">Apiospora phragmitis</name>
    <dbReference type="NCBI Taxonomy" id="2905665"/>
    <lineage>
        <taxon>Eukaryota</taxon>
        <taxon>Fungi</taxon>
        <taxon>Dikarya</taxon>
        <taxon>Ascomycota</taxon>
        <taxon>Pezizomycotina</taxon>
        <taxon>Sordariomycetes</taxon>
        <taxon>Xylariomycetidae</taxon>
        <taxon>Amphisphaeriales</taxon>
        <taxon>Apiosporaceae</taxon>
        <taxon>Apiospora</taxon>
    </lineage>
</organism>
<dbReference type="EMBL" id="JAQQWL010000001">
    <property type="protein sequence ID" value="KAK8091195.1"/>
    <property type="molecule type" value="Genomic_DNA"/>
</dbReference>
<dbReference type="GeneID" id="92085172"/>
<evidence type="ECO:0000313" key="2">
    <source>
        <dbReference type="Proteomes" id="UP001480595"/>
    </source>
</evidence>
<comment type="caution">
    <text evidence="1">The sequence shown here is derived from an EMBL/GenBank/DDBJ whole genome shotgun (WGS) entry which is preliminary data.</text>
</comment>
<reference evidence="1 2" key="1">
    <citation type="submission" date="2023-01" db="EMBL/GenBank/DDBJ databases">
        <title>Analysis of 21 Apiospora genomes using comparative genomics revels a genus with tremendous synthesis potential of carbohydrate active enzymes and secondary metabolites.</title>
        <authorList>
            <person name="Sorensen T."/>
        </authorList>
    </citation>
    <scope>NUCLEOTIDE SEQUENCE [LARGE SCALE GENOMIC DNA]</scope>
    <source>
        <strain evidence="1 2">CBS 135458</strain>
    </source>
</reference>
<keyword evidence="2" id="KW-1185">Reference proteome</keyword>
<name>A0ABR1X715_9PEZI</name>
<gene>
    <name evidence="1" type="ORF">PG994_000700</name>
</gene>
<sequence>MDFHDGNCDSNDATSPTVEDLTIAERVLKAIDIGVKSLASGPVSQDRENFIRQSIRMATLK</sequence>
<evidence type="ECO:0000313" key="1">
    <source>
        <dbReference type="EMBL" id="KAK8091195.1"/>
    </source>
</evidence>